<comment type="caution">
    <text evidence="4">The sequence shown here is derived from an EMBL/GenBank/DDBJ whole genome shotgun (WGS) entry which is preliminary data.</text>
</comment>
<keyword evidence="5" id="KW-1185">Reference proteome</keyword>
<keyword evidence="3" id="KW-0732">Signal</keyword>
<feature type="compositionally biased region" description="Acidic residues" evidence="1">
    <location>
        <begin position="360"/>
        <end position="371"/>
    </location>
</feature>
<feature type="compositionally biased region" description="Polar residues" evidence="1">
    <location>
        <begin position="549"/>
        <end position="572"/>
    </location>
</feature>
<feature type="compositionally biased region" description="Polar residues" evidence="1">
    <location>
        <begin position="401"/>
        <end position="411"/>
    </location>
</feature>
<dbReference type="PRINTS" id="PR01217">
    <property type="entry name" value="PRICHEXTENSN"/>
</dbReference>
<sequence>MRRLPPLQIGLLVLLVAAQASAKSSDDVFNNAQGQSPCAMKDKFLDTCTTSRRRDDGNTNSSIQPPPPTQCTCTNVFFNLWSVCTYTKSDDNNFTSAALPPCEAWMQPCQQASINITTMQQDSNSPYPKWAFMELPSNGTFDFTAAIESTKAPHWTTAQILLPILVGLAVAVTFSLCLFFVICRRRRAKHERPWMRTDGNRARFQFPTISSVTKVRELDRSNSWNIDERESPLDEYQFVSYPNSIQGSHVGGHVRLSSSSSGTNLPGPPPLKIPPGKTEPVRAWPGKAIWKGPLQSARMLRETLPLPWRSAKRVAVKNVPSYNKFRVDAPDSDSPLSQRTHVSLLGGPGRSRSNLHNETIFEEDSDSDTEDLPLIQKPSHGDAEPSPGPTDNVMWVPPARPNQTNAAQRSPRQIPPSKSPPNVPLPSPPPPPPTRIAQRPPPTPPSVNTPLSPPQSTGRRSRTVPAFPPAPTSPPPPRPSIPSRSPRAPRTPLPPQNTVPPPLPVTSPPRRTVPPPLLLASPPHPPPLLALAPSTDAAIPLVRTHARSDSGSVRSLPMTPTRSDSSSMRLPTTPTPPYVRGAPPTPNRTSESPTDATGTPPHSAPPSYVQRPSQDLVHSPNIPATAPGENARSVRRLPLPPS</sequence>
<evidence type="ECO:0000313" key="4">
    <source>
        <dbReference type="EMBL" id="KAJ7227283.1"/>
    </source>
</evidence>
<dbReference type="EMBL" id="JARJCW010000003">
    <property type="protein sequence ID" value="KAJ7227283.1"/>
    <property type="molecule type" value="Genomic_DNA"/>
</dbReference>
<evidence type="ECO:0000256" key="2">
    <source>
        <dbReference type="SAM" id="Phobius"/>
    </source>
</evidence>
<feature type="compositionally biased region" description="Polar residues" evidence="1">
    <location>
        <begin position="587"/>
        <end position="597"/>
    </location>
</feature>
<evidence type="ECO:0000313" key="5">
    <source>
        <dbReference type="Proteomes" id="UP001219525"/>
    </source>
</evidence>
<evidence type="ECO:0000256" key="1">
    <source>
        <dbReference type="SAM" id="MobiDB-lite"/>
    </source>
</evidence>
<feature type="compositionally biased region" description="Pro residues" evidence="1">
    <location>
        <begin position="489"/>
        <end position="528"/>
    </location>
</feature>
<name>A0AAD6YRM8_9AGAR</name>
<dbReference type="AlphaFoldDB" id="A0AAD6YRM8"/>
<proteinExistence type="predicted"/>
<feature type="compositionally biased region" description="Pro residues" evidence="1">
    <location>
        <begin position="413"/>
        <end position="453"/>
    </location>
</feature>
<feature type="transmembrane region" description="Helical" evidence="2">
    <location>
        <begin position="160"/>
        <end position="182"/>
    </location>
</feature>
<keyword evidence="2" id="KW-0812">Transmembrane</keyword>
<feature type="signal peptide" evidence="3">
    <location>
        <begin position="1"/>
        <end position="22"/>
    </location>
</feature>
<feature type="compositionally biased region" description="Pro residues" evidence="1">
    <location>
        <begin position="466"/>
        <end position="480"/>
    </location>
</feature>
<gene>
    <name evidence="4" type="ORF">GGX14DRAFT_418904</name>
</gene>
<dbReference type="Proteomes" id="UP001219525">
    <property type="component" value="Unassembled WGS sequence"/>
</dbReference>
<protein>
    <submittedName>
        <fullName evidence="4">Uncharacterized protein</fullName>
    </submittedName>
</protein>
<accession>A0AAD6YRM8</accession>
<reference evidence="4" key="1">
    <citation type="submission" date="2023-03" db="EMBL/GenBank/DDBJ databases">
        <title>Massive genome expansion in bonnet fungi (Mycena s.s.) driven by repeated elements and novel gene families across ecological guilds.</title>
        <authorList>
            <consortium name="Lawrence Berkeley National Laboratory"/>
            <person name="Harder C.B."/>
            <person name="Miyauchi S."/>
            <person name="Viragh M."/>
            <person name="Kuo A."/>
            <person name="Thoen E."/>
            <person name="Andreopoulos B."/>
            <person name="Lu D."/>
            <person name="Skrede I."/>
            <person name="Drula E."/>
            <person name="Henrissat B."/>
            <person name="Morin E."/>
            <person name="Kohler A."/>
            <person name="Barry K."/>
            <person name="LaButti K."/>
            <person name="Morin E."/>
            <person name="Salamov A."/>
            <person name="Lipzen A."/>
            <person name="Mereny Z."/>
            <person name="Hegedus B."/>
            <person name="Baldrian P."/>
            <person name="Stursova M."/>
            <person name="Weitz H."/>
            <person name="Taylor A."/>
            <person name="Grigoriev I.V."/>
            <person name="Nagy L.G."/>
            <person name="Martin F."/>
            <person name="Kauserud H."/>
        </authorList>
    </citation>
    <scope>NUCLEOTIDE SEQUENCE</scope>
    <source>
        <strain evidence="4">9144</strain>
    </source>
</reference>
<feature type="region of interest" description="Disordered" evidence="1">
    <location>
        <begin position="324"/>
        <end position="642"/>
    </location>
</feature>
<keyword evidence="2" id="KW-1133">Transmembrane helix</keyword>
<keyword evidence="2" id="KW-0472">Membrane</keyword>
<organism evidence="4 5">
    <name type="scientific">Mycena pura</name>
    <dbReference type="NCBI Taxonomy" id="153505"/>
    <lineage>
        <taxon>Eukaryota</taxon>
        <taxon>Fungi</taxon>
        <taxon>Dikarya</taxon>
        <taxon>Basidiomycota</taxon>
        <taxon>Agaricomycotina</taxon>
        <taxon>Agaricomycetes</taxon>
        <taxon>Agaricomycetidae</taxon>
        <taxon>Agaricales</taxon>
        <taxon>Marasmiineae</taxon>
        <taxon>Mycenaceae</taxon>
        <taxon>Mycena</taxon>
    </lineage>
</organism>
<feature type="region of interest" description="Disordered" evidence="1">
    <location>
        <begin position="250"/>
        <end position="283"/>
    </location>
</feature>
<feature type="chain" id="PRO_5042228406" evidence="3">
    <location>
        <begin position="23"/>
        <end position="642"/>
    </location>
</feature>
<evidence type="ECO:0000256" key="3">
    <source>
        <dbReference type="SAM" id="SignalP"/>
    </source>
</evidence>